<sequence>MVNFTKALLGASTLISTASAFPAFVDGEWEKFDFENFDKAIDPIFKRIDQESWNKIAAIEKRQQATFNEDAQRVDVSGEHEYKPPTDGQTRGPCPGLNILSNHGYFDRSGNTNLIESIDALTNVLGMGTDTALALVAYSIAIIGDPIALTWSIGASPGKEVLLPGVLSPPGGIDQSHNAYESDASITRSDSYLANGDVWSSNTTRFEHLYNLLDDNDPNANFNLDVINKQRAWTHDESVYHNPNFFYAPFAGLVVASAAHNFVPVFFSNHSAEHPEGYLDHYNLKTFFGYTGNSKDGLVYHYGQERIPDNWYKRTDPYTLVDVVTDVLGNIAYHPQAGTVGGNLGEVNTFTGVDLGNLTGGVFNAANLLEGNNLFCFAFAAGRAGLPSVLGGAASIVGQALGFLDEKLGPLLAGLSCPQLDQLNLDVFNQFPGYG</sequence>
<keyword evidence="4" id="KW-0479">Metal-binding</keyword>
<evidence type="ECO:0000256" key="3">
    <source>
        <dbReference type="ARBA" id="ARBA00022617"/>
    </source>
</evidence>
<keyword evidence="5" id="KW-0560">Oxidoreductase</keyword>
<keyword evidence="3" id="KW-0349">Heme</keyword>
<dbReference type="PANTHER" id="PTHR33577:SF1">
    <property type="entry name" value="HEME HALOPEROXIDASE FAMILY PROFILE DOMAIN-CONTAINING PROTEIN"/>
    <property type="match status" value="1"/>
</dbReference>
<dbReference type="Proteomes" id="UP000310685">
    <property type="component" value="Unassembled WGS sequence"/>
</dbReference>
<dbReference type="PROSITE" id="PS51405">
    <property type="entry name" value="HEME_HALOPEROXIDASE"/>
    <property type="match status" value="1"/>
</dbReference>
<dbReference type="Pfam" id="PF01328">
    <property type="entry name" value="Peroxidase_2"/>
    <property type="match status" value="1"/>
</dbReference>
<evidence type="ECO:0000313" key="11">
    <source>
        <dbReference type="Proteomes" id="UP000310685"/>
    </source>
</evidence>
<dbReference type="SUPFAM" id="SSF47571">
    <property type="entry name" value="Cloroperoxidase"/>
    <property type="match status" value="1"/>
</dbReference>
<evidence type="ECO:0000256" key="5">
    <source>
        <dbReference type="ARBA" id="ARBA00023002"/>
    </source>
</evidence>
<dbReference type="InterPro" id="IPR036851">
    <property type="entry name" value="Chloroperoxidase-like_sf"/>
</dbReference>
<accession>A0A4V4MGA1</accession>
<keyword evidence="8" id="KW-0732">Signal</keyword>
<name>A0A4V4MGA1_9BASI</name>
<gene>
    <name evidence="10" type="ORF">E3Q22_02393</name>
</gene>
<proteinExistence type="inferred from homology"/>
<comment type="caution">
    <text evidence="10">The sequence shown here is derived from an EMBL/GenBank/DDBJ whole genome shotgun (WGS) entry which is preliminary data.</text>
</comment>
<dbReference type="EMBL" id="SPRC01000023">
    <property type="protein sequence ID" value="TIB78902.1"/>
    <property type="molecule type" value="Genomic_DNA"/>
</dbReference>
<organism evidence="10 11">
    <name type="scientific">Wallemia mellicola</name>
    <dbReference type="NCBI Taxonomy" id="1708541"/>
    <lineage>
        <taxon>Eukaryota</taxon>
        <taxon>Fungi</taxon>
        <taxon>Dikarya</taxon>
        <taxon>Basidiomycota</taxon>
        <taxon>Wallemiomycotina</taxon>
        <taxon>Wallemiomycetes</taxon>
        <taxon>Wallemiales</taxon>
        <taxon>Wallemiaceae</taxon>
        <taxon>Wallemia</taxon>
    </lineage>
</organism>
<dbReference type="PANTHER" id="PTHR33577">
    <property type="entry name" value="STERIGMATOCYSTIN BIOSYNTHESIS PEROXIDASE STCC-RELATED"/>
    <property type="match status" value="1"/>
</dbReference>
<evidence type="ECO:0000313" key="10">
    <source>
        <dbReference type="EMBL" id="TIB78902.1"/>
    </source>
</evidence>
<dbReference type="GO" id="GO:0046872">
    <property type="term" value="F:metal ion binding"/>
    <property type="evidence" value="ECO:0007669"/>
    <property type="project" value="UniProtKB-KW"/>
</dbReference>
<dbReference type="InterPro" id="IPR000028">
    <property type="entry name" value="Chloroperoxidase"/>
</dbReference>
<feature type="domain" description="Heme haloperoxidase family profile" evidence="9">
    <location>
        <begin position="78"/>
        <end position="325"/>
    </location>
</feature>
<feature type="chain" id="PRO_5020833002" evidence="8">
    <location>
        <begin position="21"/>
        <end position="435"/>
    </location>
</feature>
<keyword evidence="6" id="KW-0408">Iron</keyword>
<dbReference type="GO" id="GO:0004601">
    <property type="term" value="F:peroxidase activity"/>
    <property type="evidence" value="ECO:0007669"/>
    <property type="project" value="UniProtKB-KW"/>
</dbReference>
<keyword evidence="2 10" id="KW-0575">Peroxidase</keyword>
<comment type="cofactor">
    <cofactor evidence="1">
        <name>heme b</name>
        <dbReference type="ChEBI" id="CHEBI:60344"/>
    </cofactor>
</comment>
<feature type="signal peptide" evidence="8">
    <location>
        <begin position="1"/>
        <end position="20"/>
    </location>
</feature>
<reference evidence="10 11" key="1">
    <citation type="submission" date="2019-03" db="EMBL/GenBank/DDBJ databases">
        <title>Sequencing 25 genomes of Wallemia mellicola.</title>
        <authorList>
            <person name="Gostincar C."/>
        </authorList>
    </citation>
    <scope>NUCLEOTIDE SEQUENCE [LARGE SCALE GENOMIC DNA]</scope>
    <source>
        <strain evidence="10 11">EXF-6152</strain>
    </source>
</reference>
<evidence type="ECO:0000259" key="9">
    <source>
        <dbReference type="PROSITE" id="PS51405"/>
    </source>
</evidence>
<dbReference type="AlphaFoldDB" id="A0A4V4MGA1"/>
<evidence type="ECO:0000256" key="8">
    <source>
        <dbReference type="SAM" id="SignalP"/>
    </source>
</evidence>
<comment type="similarity">
    <text evidence="7">Belongs to the chloroperoxidase family.</text>
</comment>
<evidence type="ECO:0000256" key="4">
    <source>
        <dbReference type="ARBA" id="ARBA00022723"/>
    </source>
</evidence>
<evidence type="ECO:0000256" key="2">
    <source>
        <dbReference type="ARBA" id="ARBA00022559"/>
    </source>
</evidence>
<evidence type="ECO:0000256" key="6">
    <source>
        <dbReference type="ARBA" id="ARBA00023004"/>
    </source>
</evidence>
<evidence type="ECO:0000256" key="7">
    <source>
        <dbReference type="ARBA" id="ARBA00025795"/>
    </source>
</evidence>
<evidence type="ECO:0000256" key="1">
    <source>
        <dbReference type="ARBA" id="ARBA00001970"/>
    </source>
</evidence>
<dbReference type="Gene3D" id="1.10.489.10">
    <property type="entry name" value="Chloroperoxidase-like"/>
    <property type="match status" value="1"/>
</dbReference>
<protein>
    <submittedName>
        <fullName evidence="10">Cloroperoxidase</fullName>
    </submittedName>
</protein>